<keyword evidence="10 11" id="KW-0346">Stress response</keyword>
<dbReference type="InterPro" id="IPR032882">
    <property type="entry name" value="SrkA/RdoA"/>
</dbReference>
<dbReference type="PANTHER" id="PTHR39573">
    <property type="entry name" value="STRESS RESPONSE KINASE A"/>
    <property type="match status" value="1"/>
</dbReference>
<comment type="catalytic activity">
    <reaction evidence="11">
        <text>L-threonyl-[protein] + ATP = O-phospho-L-threonyl-[protein] + ADP + H(+)</text>
        <dbReference type="Rhea" id="RHEA:46608"/>
        <dbReference type="Rhea" id="RHEA-COMP:11060"/>
        <dbReference type="Rhea" id="RHEA-COMP:11605"/>
        <dbReference type="ChEBI" id="CHEBI:15378"/>
        <dbReference type="ChEBI" id="CHEBI:30013"/>
        <dbReference type="ChEBI" id="CHEBI:30616"/>
        <dbReference type="ChEBI" id="CHEBI:61977"/>
        <dbReference type="ChEBI" id="CHEBI:456216"/>
        <dbReference type="EC" id="2.7.11.1"/>
    </reaction>
</comment>
<evidence type="ECO:0000256" key="4">
    <source>
        <dbReference type="ARBA" id="ARBA00022679"/>
    </source>
</evidence>
<dbReference type="Proteomes" id="UP000315439">
    <property type="component" value="Unassembled WGS sequence"/>
</dbReference>
<feature type="active site" description="Proton acceptor" evidence="11">
    <location>
        <position position="205"/>
    </location>
</feature>
<dbReference type="Gene3D" id="3.30.200.70">
    <property type="match status" value="1"/>
</dbReference>
<dbReference type="InterPro" id="IPR002575">
    <property type="entry name" value="Aminoglycoside_PTrfase"/>
</dbReference>
<dbReference type="EC" id="2.7.11.1" evidence="11"/>
<dbReference type="NCBIfam" id="NF008738">
    <property type="entry name" value="PRK11768.1"/>
    <property type="match status" value="1"/>
</dbReference>
<comment type="subunit">
    <text evidence="11">Monomer.</text>
</comment>
<keyword evidence="8 11" id="KW-0067">ATP-binding</keyword>
<evidence type="ECO:0000256" key="9">
    <source>
        <dbReference type="ARBA" id="ARBA00022842"/>
    </source>
</evidence>
<comment type="catalytic activity">
    <reaction evidence="11">
        <text>L-seryl-[protein] + ATP = O-phospho-L-seryl-[protein] + ADP + H(+)</text>
        <dbReference type="Rhea" id="RHEA:17989"/>
        <dbReference type="Rhea" id="RHEA-COMP:9863"/>
        <dbReference type="Rhea" id="RHEA-COMP:11604"/>
        <dbReference type="ChEBI" id="CHEBI:15378"/>
        <dbReference type="ChEBI" id="CHEBI:29999"/>
        <dbReference type="ChEBI" id="CHEBI:30616"/>
        <dbReference type="ChEBI" id="CHEBI:83421"/>
        <dbReference type="ChEBI" id="CHEBI:456216"/>
        <dbReference type="EC" id="2.7.11.1"/>
    </reaction>
</comment>
<comment type="function">
    <text evidence="11">A protein kinase that phosphorylates Ser and Thr residues. Probably acts to suppress the effects of stress linked to accumulation of reactive oxygen species. Probably involved in the extracytoplasmic stress response.</text>
</comment>
<evidence type="ECO:0000256" key="5">
    <source>
        <dbReference type="ARBA" id="ARBA00022723"/>
    </source>
</evidence>
<dbReference type="OrthoDB" id="5392197at2"/>
<dbReference type="PANTHER" id="PTHR39573:SF1">
    <property type="entry name" value="STRESS RESPONSE KINASE A"/>
    <property type="match status" value="1"/>
</dbReference>
<dbReference type="AlphaFoldDB" id="A0A545UK86"/>
<feature type="active site" evidence="11">
    <location>
        <position position="222"/>
    </location>
</feature>
<feature type="domain" description="Aminoglycoside phosphotransferase" evidence="12">
    <location>
        <begin position="38"/>
        <end position="267"/>
    </location>
</feature>
<keyword evidence="3 11" id="KW-0597">Phosphoprotein</keyword>
<evidence type="ECO:0000256" key="2">
    <source>
        <dbReference type="ARBA" id="ARBA00022527"/>
    </source>
</evidence>
<name>A0A545UK86_9GAMM</name>
<dbReference type="GO" id="GO:0005737">
    <property type="term" value="C:cytoplasm"/>
    <property type="evidence" value="ECO:0007669"/>
    <property type="project" value="UniProtKB-SubCell"/>
</dbReference>
<evidence type="ECO:0000256" key="10">
    <source>
        <dbReference type="ARBA" id="ARBA00023016"/>
    </source>
</evidence>
<dbReference type="InterPro" id="IPR011009">
    <property type="entry name" value="Kinase-like_dom_sf"/>
</dbReference>
<dbReference type="GO" id="GO:0000287">
    <property type="term" value="F:magnesium ion binding"/>
    <property type="evidence" value="ECO:0007669"/>
    <property type="project" value="UniProtKB-UniRule"/>
</dbReference>
<reference evidence="13 14" key="1">
    <citation type="submission" date="2019-07" db="EMBL/GenBank/DDBJ databases">
        <title>Draft genome for Aliikangiella sp. M105.</title>
        <authorList>
            <person name="Wang G."/>
        </authorList>
    </citation>
    <scope>NUCLEOTIDE SEQUENCE [LARGE SCALE GENOMIC DNA]</scope>
    <source>
        <strain evidence="13 14">M105</strain>
    </source>
</reference>
<evidence type="ECO:0000313" key="13">
    <source>
        <dbReference type="EMBL" id="TQV89877.1"/>
    </source>
</evidence>
<keyword evidence="2 11" id="KW-0723">Serine/threonine-protein kinase</keyword>
<dbReference type="Gene3D" id="1.20.1270.170">
    <property type="match status" value="1"/>
</dbReference>
<sequence length="326" mass="38567">MHESQQAQDFFQLTPDQVLDALESIGLEPQAALLALNSYENRVYQFRDYDEKRYVVKFYRPARWSDQQILEEHDFCLQLVEHEIPVVPPMKIEQQTLFQHNQFRFAVFESKGGRNPNLDDKDTLIWLGRFIGRIHLLGEAQNYQHRPTLTLDSFGYQSVDYLLKTEFIPAHILAAYKAITEQLLTLCAQSFERFGQLNTLRLHGDCHPSNVMWTDSGPHFVDFDDSRMGPAIQDLWMLVTDNSDRQQWNHLLDGYEDFREFDDREMALVEPLRAMRMLHYSAWLGRRWSDPSFKHNFPWFNGVRYWEEQVLALKEQYALIQQSVSP</sequence>
<accession>A0A545UK86</accession>
<organism evidence="13 14">
    <name type="scientific">Aliikangiella coralliicola</name>
    <dbReference type="NCBI Taxonomy" id="2592383"/>
    <lineage>
        <taxon>Bacteria</taxon>
        <taxon>Pseudomonadati</taxon>
        <taxon>Pseudomonadota</taxon>
        <taxon>Gammaproteobacteria</taxon>
        <taxon>Oceanospirillales</taxon>
        <taxon>Pleioneaceae</taxon>
        <taxon>Aliikangiella</taxon>
    </lineage>
</organism>
<feature type="site" description="ATP" evidence="11">
    <location>
        <position position="38"/>
    </location>
</feature>
<keyword evidence="5 11" id="KW-0479">Metal-binding</keyword>
<comment type="caution">
    <text evidence="13">The sequence shown here is derived from an EMBL/GenBank/DDBJ whole genome shotgun (WGS) entry which is preliminary data.</text>
</comment>
<evidence type="ECO:0000256" key="7">
    <source>
        <dbReference type="ARBA" id="ARBA00022777"/>
    </source>
</evidence>
<evidence type="ECO:0000259" key="12">
    <source>
        <dbReference type="Pfam" id="PF01636"/>
    </source>
</evidence>
<feature type="binding site" evidence="11">
    <location>
        <position position="222"/>
    </location>
    <ligand>
        <name>Mg(2+)</name>
        <dbReference type="ChEBI" id="CHEBI:18420"/>
    </ligand>
</feature>
<dbReference type="GO" id="GO:0106310">
    <property type="term" value="F:protein serine kinase activity"/>
    <property type="evidence" value="ECO:0007669"/>
    <property type="project" value="RHEA"/>
</dbReference>
<dbReference type="Pfam" id="PF01636">
    <property type="entry name" value="APH"/>
    <property type="match status" value="1"/>
</dbReference>
<comment type="subcellular location">
    <subcellularLocation>
        <location evidence="11">Cytoplasm</location>
    </subcellularLocation>
</comment>
<keyword evidence="14" id="KW-1185">Reference proteome</keyword>
<evidence type="ECO:0000256" key="1">
    <source>
        <dbReference type="ARBA" id="ARBA00022490"/>
    </source>
</evidence>
<comment type="cofactor">
    <cofactor evidence="11">
        <name>Mg(2+)</name>
        <dbReference type="ChEBI" id="CHEBI:18420"/>
    </cofactor>
</comment>
<keyword evidence="6 11" id="KW-0547">Nucleotide-binding</keyword>
<keyword evidence="4 11" id="KW-0808">Transferase</keyword>
<dbReference type="Gene3D" id="1.10.510.10">
    <property type="entry name" value="Transferase(Phosphotransferase) domain 1"/>
    <property type="match status" value="1"/>
</dbReference>
<gene>
    <name evidence="11" type="primary">srkA</name>
    <name evidence="13" type="ORF">FLL46_02185</name>
</gene>
<keyword evidence="9 11" id="KW-0460">Magnesium</keyword>
<evidence type="ECO:0000256" key="8">
    <source>
        <dbReference type="ARBA" id="ARBA00022840"/>
    </source>
</evidence>
<dbReference type="GO" id="GO:0005524">
    <property type="term" value="F:ATP binding"/>
    <property type="evidence" value="ECO:0007669"/>
    <property type="project" value="UniProtKB-UniRule"/>
</dbReference>
<evidence type="ECO:0000313" key="14">
    <source>
        <dbReference type="Proteomes" id="UP000315439"/>
    </source>
</evidence>
<dbReference type="HAMAP" id="MF_01497">
    <property type="entry name" value="SrkA_kinase"/>
    <property type="match status" value="1"/>
</dbReference>
<dbReference type="EMBL" id="VIKS01000001">
    <property type="protein sequence ID" value="TQV89877.1"/>
    <property type="molecule type" value="Genomic_DNA"/>
</dbReference>
<protein>
    <recommendedName>
        <fullName evidence="11">Stress response kinase A</fullName>
        <ecNumber evidence="11">2.7.11.1</ecNumber>
    </recommendedName>
    <alternativeName>
        <fullName evidence="11">Serine/threonine-protein kinase SrkA</fullName>
    </alternativeName>
</protein>
<dbReference type="GO" id="GO:0004674">
    <property type="term" value="F:protein serine/threonine kinase activity"/>
    <property type="evidence" value="ECO:0007669"/>
    <property type="project" value="UniProtKB-UniRule"/>
</dbReference>
<evidence type="ECO:0000256" key="3">
    <source>
        <dbReference type="ARBA" id="ARBA00022553"/>
    </source>
</evidence>
<evidence type="ECO:0000256" key="6">
    <source>
        <dbReference type="ARBA" id="ARBA00022741"/>
    </source>
</evidence>
<dbReference type="SUPFAM" id="SSF56112">
    <property type="entry name" value="Protein kinase-like (PK-like)"/>
    <property type="match status" value="1"/>
</dbReference>
<proteinExistence type="inferred from homology"/>
<evidence type="ECO:0000256" key="11">
    <source>
        <dbReference type="HAMAP-Rule" id="MF_01497"/>
    </source>
</evidence>
<feature type="binding site" evidence="11">
    <location>
        <position position="210"/>
    </location>
    <ligand>
        <name>Mg(2+)</name>
        <dbReference type="ChEBI" id="CHEBI:18420"/>
    </ligand>
</feature>
<comment type="similarity">
    <text evidence="11">Belongs to the SrkA/RdoA protein kinase family.</text>
</comment>
<keyword evidence="1 11" id="KW-0963">Cytoplasm</keyword>
<keyword evidence="7 11" id="KW-0418">Kinase</keyword>